<evidence type="ECO:0000313" key="6">
    <source>
        <dbReference type="Proteomes" id="UP000183208"/>
    </source>
</evidence>
<dbReference type="PROSITE" id="PS51318">
    <property type="entry name" value="TAT"/>
    <property type="match status" value="1"/>
</dbReference>
<dbReference type="Gene3D" id="3.40.190.170">
    <property type="entry name" value="Bacterial extracellular solute-binding protein, family 7"/>
    <property type="match status" value="1"/>
</dbReference>
<evidence type="ECO:0000256" key="2">
    <source>
        <dbReference type="ARBA" id="ARBA00009023"/>
    </source>
</evidence>
<evidence type="ECO:0000256" key="1">
    <source>
        <dbReference type="ARBA" id="ARBA00004196"/>
    </source>
</evidence>
<dbReference type="GO" id="GO:0030288">
    <property type="term" value="C:outer membrane-bounded periplasmic space"/>
    <property type="evidence" value="ECO:0007669"/>
    <property type="project" value="InterPro"/>
</dbReference>
<comment type="subcellular location">
    <subcellularLocation>
        <location evidence="1">Cell envelope</location>
    </subcellularLocation>
</comment>
<dbReference type="InterPro" id="IPR006311">
    <property type="entry name" value="TAT_signal"/>
</dbReference>
<sequence>MKTTKLTRRGLLGAASATWATAILGQPAKAAAAEFDFKLGVNTPETHPLTIRLTEAARAIGAQSSGRLNVTVFSNSQLGGDPEMLSQVRSGGIELLAVPSLTLSILVPMSGLPSIGFAFQSYDQVWAAMDGGVGEVVREAIGKAGIVPMKKIWDNGFRQITSSSSRQLNSVDDLRGFKIRVPVTALLTSLFSGLGALPSSISYNELYSALQTHIVEGQENPLAQVSTGKLYEVQKYCALSNHCWSGYWIVANRRALAALPADLQEIVSSNFDAAAVKERADLVEMDRSLQAELTAKGMTFNTPDPVQFRAALVKAGFYTQWQKTYGEQAWTQLEKYTGKLT</sequence>
<proteinExistence type="inferred from homology"/>
<protein>
    <submittedName>
        <fullName evidence="5">Tripartite ATP-independent transporter solute receptor, DctP family</fullName>
    </submittedName>
</protein>
<keyword evidence="3" id="KW-0813">Transport</keyword>
<dbReference type="PANTHER" id="PTHR33376">
    <property type="match status" value="1"/>
</dbReference>
<dbReference type="InterPro" id="IPR018389">
    <property type="entry name" value="DctP_fam"/>
</dbReference>
<dbReference type="CDD" id="cd13603">
    <property type="entry name" value="PBP2_TRAP_Siap_TeaA_like"/>
    <property type="match status" value="1"/>
</dbReference>
<dbReference type="InterPro" id="IPR004682">
    <property type="entry name" value="TRAP_DctP"/>
</dbReference>
<dbReference type="NCBIfam" id="NF037995">
    <property type="entry name" value="TRAP_S1"/>
    <property type="match status" value="1"/>
</dbReference>
<name>A0A1M7JMF8_9BRAD</name>
<comment type="similarity">
    <text evidence="2">Belongs to the bacterial solute-binding protein 7 family.</text>
</comment>
<keyword evidence="4" id="KW-0732">Signal</keyword>
<dbReference type="NCBIfam" id="TIGR00787">
    <property type="entry name" value="dctP"/>
    <property type="match status" value="1"/>
</dbReference>
<keyword evidence="5" id="KW-0675">Receptor</keyword>
<dbReference type="Pfam" id="PF03480">
    <property type="entry name" value="DctP"/>
    <property type="match status" value="1"/>
</dbReference>
<gene>
    <name evidence="5" type="ORF">SAMN05444171_7973</name>
</gene>
<dbReference type="EMBL" id="FNTI01000002">
    <property type="protein sequence ID" value="SEE77198.1"/>
    <property type="molecule type" value="Genomic_DNA"/>
</dbReference>
<dbReference type="AlphaFoldDB" id="A0A1M7JMF8"/>
<dbReference type="GO" id="GO:0055085">
    <property type="term" value="P:transmembrane transport"/>
    <property type="evidence" value="ECO:0007669"/>
    <property type="project" value="InterPro"/>
</dbReference>
<dbReference type="PANTHER" id="PTHR33376:SF4">
    <property type="entry name" value="SIALIC ACID-BINDING PERIPLASMIC PROTEIN SIAP"/>
    <property type="match status" value="1"/>
</dbReference>
<reference evidence="5 6" key="1">
    <citation type="submission" date="2016-10" db="EMBL/GenBank/DDBJ databases">
        <authorList>
            <person name="de Groot N.N."/>
        </authorList>
    </citation>
    <scope>NUCLEOTIDE SEQUENCE [LARGE SCALE GENOMIC DNA]</scope>
    <source>
        <strain evidence="5 6">GAS522</strain>
    </source>
</reference>
<dbReference type="Proteomes" id="UP000183208">
    <property type="component" value="Unassembled WGS sequence"/>
</dbReference>
<dbReference type="InterPro" id="IPR038404">
    <property type="entry name" value="TRAP_DctP_sf"/>
</dbReference>
<evidence type="ECO:0000313" key="5">
    <source>
        <dbReference type="EMBL" id="SEE77198.1"/>
    </source>
</evidence>
<evidence type="ECO:0000256" key="3">
    <source>
        <dbReference type="ARBA" id="ARBA00022448"/>
    </source>
</evidence>
<dbReference type="RefSeq" id="WP_074832568.1">
    <property type="nucleotide sequence ID" value="NZ_FNTI01000002.1"/>
</dbReference>
<evidence type="ECO:0000256" key="4">
    <source>
        <dbReference type="ARBA" id="ARBA00022729"/>
    </source>
</evidence>
<accession>A0A1M7JMF8</accession>
<organism evidence="5 6">
    <name type="scientific">Bradyrhizobium lablabi</name>
    <dbReference type="NCBI Taxonomy" id="722472"/>
    <lineage>
        <taxon>Bacteria</taxon>
        <taxon>Pseudomonadati</taxon>
        <taxon>Pseudomonadota</taxon>
        <taxon>Alphaproteobacteria</taxon>
        <taxon>Hyphomicrobiales</taxon>
        <taxon>Nitrobacteraceae</taxon>
        <taxon>Bradyrhizobium</taxon>
    </lineage>
</organism>